<dbReference type="AlphaFoldDB" id="A0A1Z5T4G9"/>
<comment type="caution">
    <text evidence="2">The sequence shown here is derived from an EMBL/GenBank/DDBJ whole genome shotgun (WGS) entry which is preliminary data.</text>
</comment>
<dbReference type="SUPFAM" id="SSF53474">
    <property type="entry name" value="alpha/beta-Hydrolases"/>
    <property type="match status" value="1"/>
</dbReference>
<evidence type="ECO:0000256" key="1">
    <source>
        <dbReference type="ARBA" id="ARBA00022801"/>
    </source>
</evidence>
<dbReference type="PANTHER" id="PTHR34853">
    <property type="match status" value="1"/>
</dbReference>
<dbReference type="InParanoid" id="A0A1Z5T4G9"/>
<dbReference type="PANTHER" id="PTHR34853:SF5">
    <property type="entry name" value="LIP-DOMAIN-CONTAINING PROTEIN-RELATED"/>
    <property type="match status" value="1"/>
</dbReference>
<dbReference type="PIRSF" id="PIRSF029171">
    <property type="entry name" value="Esterase_LipA"/>
    <property type="match status" value="1"/>
</dbReference>
<accession>A0A1Z5T4G9</accession>
<keyword evidence="1" id="KW-0378">Hydrolase</keyword>
<keyword evidence="3" id="KW-1185">Reference proteome</keyword>
<sequence length="488" mass="52527">MHFSRLHPEPPSVQHRRTTNMFSLRSCLSLFLTALFAATPAIARPTLDRRLLLTPAFDPFYEPPAGFESEKPGTILRNRPVITSFIGLIPNPVDAYQLLYRTTAIDGSAIAEVTTVFVPANASTDRFVSFQTAYDSADIVCNPSYNYRLGALQANIIAAFEELILEVYLALGYIVASSDYEGPDAAFGAGRLAGMGVLDNMRAVSSFEKLGLDDNPAIVGIGYSGGAIATGWAASLQPTYASELNIKGWASGGTPANLTGTTVFLDNTFNAGFLPTAIAGISTPSAYEATLQPFLNNVLTSYGKYIIGAVRRLCAPGDLALFVDQSILSTEFQTQGYDILYQSPLKAVLEQNIMGQNANETPTAPYFLYHAIDDQIIPYQNASTLYDNWCGYGADVDFLTYESGGHFTTELVATIEQAKFVESAFAGTASTGCSRRTAADPTIDPLALGLDIEPILINLITALGNLGENDIKLKNDMKTINNTEGINT</sequence>
<dbReference type="GO" id="GO:0016042">
    <property type="term" value="P:lipid catabolic process"/>
    <property type="evidence" value="ECO:0007669"/>
    <property type="project" value="InterPro"/>
</dbReference>
<organism evidence="2 3">
    <name type="scientific">Hortaea werneckii EXF-2000</name>
    <dbReference type="NCBI Taxonomy" id="1157616"/>
    <lineage>
        <taxon>Eukaryota</taxon>
        <taxon>Fungi</taxon>
        <taxon>Dikarya</taxon>
        <taxon>Ascomycota</taxon>
        <taxon>Pezizomycotina</taxon>
        <taxon>Dothideomycetes</taxon>
        <taxon>Dothideomycetidae</taxon>
        <taxon>Mycosphaerellales</taxon>
        <taxon>Teratosphaeriaceae</taxon>
        <taxon>Hortaea</taxon>
    </lineage>
</organism>
<dbReference type="Proteomes" id="UP000194280">
    <property type="component" value="Unassembled WGS sequence"/>
</dbReference>
<dbReference type="InterPro" id="IPR029058">
    <property type="entry name" value="AB_hydrolase_fold"/>
</dbReference>
<dbReference type="Gene3D" id="3.40.50.1820">
    <property type="entry name" value="alpha/beta hydrolase"/>
    <property type="match status" value="1"/>
</dbReference>
<reference evidence="2 3" key="1">
    <citation type="submission" date="2017-01" db="EMBL/GenBank/DDBJ databases">
        <title>The recent genome duplication of the halophilic yeast Hortaea werneckii: insights from long-read sequencing.</title>
        <authorList>
            <person name="Sinha S."/>
            <person name="Flibotte S."/>
            <person name="Neira M."/>
            <person name="Lenassi M."/>
            <person name="Gostincar C."/>
            <person name="Stajich J.E."/>
            <person name="Nislow C.E."/>
        </authorList>
    </citation>
    <scope>NUCLEOTIDE SEQUENCE [LARGE SCALE GENOMIC DNA]</scope>
    <source>
        <strain evidence="2 3">EXF-2000</strain>
    </source>
</reference>
<evidence type="ECO:0008006" key="4">
    <source>
        <dbReference type="Google" id="ProtNLM"/>
    </source>
</evidence>
<dbReference type="Gene3D" id="1.10.260.130">
    <property type="match status" value="1"/>
</dbReference>
<proteinExistence type="predicted"/>
<dbReference type="EMBL" id="MUNK01000128">
    <property type="protein sequence ID" value="OTA30858.1"/>
    <property type="molecule type" value="Genomic_DNA"/>
</dbReference>
<gene>
    <name evidence="2" type="ORF">BTJ68_10934</name>
</gene>
<evidence type="ECO:0000313" key="3">
    <source>
        <dbReference type="Proteomes" id="UP000194280"/>
    </source>
</evidence>
<dbReference type="Pfam" id="PF03583">
    <property type="entry name" value="LIP"/>
    <property type="match status" value="1"/>
</dbReference>
<dbReference type="GO" id="GO:0004806">
    <property type="term" value="F:triacylglycerol lipase activity"/>
    <property type="evidence" value="ECO:0007669"/>
    <property type="project" value="InterPro"/>
</dbReference>
<protein>
    <recommendedName>
        <fullName evidence="4">LIP-domain-containing protein</fullName>
    </recommendedName>
</protein>
<name>A0A1Z5T4G9_HORWE</name>
<dbReference type="OrthoDB" id="2373480at2759"/>
<evidence type="ECO:0000313" key="2">
    <source>
        <dbReference type="EMBL" id="OTA30858.1"/>
    </source>
</evidence>
<dbReference type="InterPro" id="IPR005152">
    <property type="entry name" value="Lipase_secreted"/>
</dbReference>
<dbReference type="VEuPathDB" id="FungiDB:BTJ68_10934"/>